<dbReference type="Pfam" id="PF00994">
    <property type="entry name" value="MoCF_biosynth"/>
    <property type="match status" value="1"/>
</dbReference>
<dbReference type="InterPro" id="IPR001453">
    <property type="entry name" value="MoaB/Mog_dom"/>
</dbReference>
<reference evidence="9 10" key="1">
    <citation type="submission" date="2011-04" db="EMBL/GenBank/DDBJ databases">
        <title>The Genome Sequence of Clostridium citroniae WAL-19142.</title>
        <authorList>
            <consortium name="The Broad Institute Genome Sequencing Platform"/>
            <person name="Earl A."/>
            <person name="Ward D."/>
            <person name="Feldgarden M."/>
            <person name="Gevers D."/>
            <person name="Warren Y.A."/>
            <person name="Tyrrell K.L."/>
            <person name="Citron D.M."/>
            <person name="Goldstein E.J."/>
            <person name="Daigneault M."/>
            <person name="Allen-Vercoe E."/>
            <person name="Young S.K."/>
            <person name="Zeng Q."/>
            <person name="Gargeya S."/>
            <person name="Fitzgerald M."/>
            <person name="Haas B."/>
            <person name="Abouelleil A."/>
            <person name="Alvarado L."/>
            <person name="Arachchi H.M."/>
            <person name="Berlin A."/>
            <person name="Brown A."/>
            <person name="Chapman S.B."/>
            <person name="Chen Z."/>
            <person name="Dunbar C."/>
            <person name="Freedman E."/>
            <person name="Gearin G."/>
            <person name="Gellesch M."/>
            <person name="Goldberg J."/>
            <person name="Griggs A."/>
            <person name="Gujja S."/>
            <person name="Heilman E.R."/>
            <person name="Heiman D."/>
            <person name="Howarth C."/>
            <person name="Larson L."/>
            <person name="Lui A."/>
            <person name="MacDonald P.J."/>
            <person name="Mehta T."/>
            <person name="Montmayeur A."/>
            <person name="Murphy C."/>
            <person name="Neiman D."/>
            <person name="Pearson M."/>
            <person name="Priest M."/>
            <person name="Roberts A."/>
            <person name="Saif S."/>
            <person name="Shea T."/>
            <person name="Shenoy N."/>
            <person name="Sisk P."/>
            <person name="Stolte C."/>
            <person name="Sykes S."/>
            <person name="White J."/>
            <person name="Yandava C."/>
            <person name="Wortman J."/>
            <person name="Nusbaum C."/>
            <person name="Birren B."/>
        </authorList>
    </citation>
    <scope>NUCLEOTIDE SEQUENCE [LARGE SCALE GENOMIC DNA]</scope>
    <source>
        <strain evidence="9 10">WAL-19142</strain>
    </source>
</reference>
<dbReference type="GeneID" id="93161486"/>
<comment type="function">
    <text evidence="1 7">Catalyzes the insertion of molybdate into adenylated molybdopterin with the concomitant release of AMP.</text>
</comment>
<dbReference type="SMART" id="SM00852">
    <property type="entry name" value="MoCF_biosynth"/>
    <property type="match status" value="1"/>
</dbReference>
<evidence type="ECO:0000313" key="9">
    <source>
        <dbReference type="EMBL" id="KMW16651.1"/>
    </source>
</evidence>
<accession>A0A0J9BWX0</accession>
<dbReference type="OrthoDB" id="9804758at2"/>
<dbReference type="Proteomes" id="UP000037392">
    <property type="component" value="Unassembled WGS sequence"/>
</dbReference>
<keyword evidence="5 7" id="KW-0500">Molybdenum</keyword>
<evidence type="ECO:0000256" key="4">
    <source>
        <dbReference type="ARBA" id="ARBA00021108"/>
    </source>
</evidence>
<dbReference type="Gene3D" id="2.40.340.10">
    <property type="entry name" value="MoeA, C-terminal, domain IV"/>
    <property type="match status" value="1"/>
</dbReference>
<evidence type="ECO:0000313" key="10">
    <source>
        <dbReference type="Proteomes" id="UP000037392"/>
    </source>
</evidence>
<dbReference type="GO" id="GO:0046872">
    <property type="term" value="F:metal ion binding"/>
    <property type="evidence" value="ECO:0007669"/>
    <property type="project" value="UniProtKB-UniRule"/>
</dbReference>
<organism evidence="9 10">
    <name type="scientific">[Clostridium] citroniae WAL-19142</name>
    <dbReference type="NCBI Taxonomy" id="742734"/>
    <lineage>
        <taxon>Bacteria</taxon>
        <taxon>Bacillati</taxon>
        <taxon>Bacillota</taxon>
        <taxon>Clostridia</taxon>
        <taxon>Lachnospirales</taxon>
        <taxon>Lachnospiraceae</taxon>
        <taxon>Enterocloster</taxon>
    </lineage>
</organism>
<comment type="pathway">
    <text evidence="7">Cofactor biosynthesis; molybdopterin biosynthesis.</text>
</comment>
<dbReference type="SUPFAM" id="SSF53218">
    <property type="entry name" value="Molybdenum cofactor biosynthesis proteins"/>
    <property type="match status" value="1"/>
</dbReference>
<dbReference type="InterPro" id="IPR036425">
    <property type="entry name" value="MoaB/Mog-like_dom_sf"/>
</dbReference>
<dbReference type="InterPro" id="IPR005110">
    <property type="entry name" value="MoeA_linker/N"/>
</dbReference>
<gene>
    <name evidence="9" type="ORF">HMPREF9470_04151</name>
</gene>
<comment type="caution">
    <text evidence="9">The sequence shown here is derived from an EMBL/GenBank/DDBJ whole genome shotgun (WGS) entry which is preliminary data.</text>
</comment>
<evidence type="ECO:0000256" key="7">
    <source>
        <dbReference type="RuleBase" id="RU365090"/>
    </source>
</evidence>
<evidence type="ECO:0000256" key="1">
    <source>
        <dbReference type="ARBA" id="ARBA00002901"/>
    </source>
</evidence>
<dbReference type="Gene3D" id="2.170.190.11">
    <property type="entry name" value="Molybdopterin biosynthesis moea protein, domain 3"/>
    <property type="match status" value="1"/>
</dbReference>
<dbReference type="Pfam" id="PF03453">
    <property type="entry name" value="MoeA_N"/>
    <property type="match status" value="1"/>
</dbReference>
<dbReference type="GO" id="GO:0006777">
    <property type="term" value="P:Mo-molybdopterin cofactor biosynthetic process"/>
    <property type="evidence" value="ECO:0007669"/>
    <property type="project" value="UniProtKB-UniRule"/>
</dbReference>
<dbReference type="UniPathway" id="UPA00344"/>
<dbReference type="EC" id="2.10.1.1" evidence="3 7"/>
<dbReference type="PATRIC" id="fig|742734.4.peg.4448"/>
<dbReference type="Gene3D" id="3.90.105.10">
    <property type="entry name" value="Molybdopterin biosynthesis moea protein, domain 2"/>
    <property type="match status" value="1"/>
</dbReference>
<dbReference type="GO" id="GO:0061599">
    <property type="term" value="F:molybdopterin molybdotransferase activity"/>
    <property type="evidence" value="ECO:0007669"/>
    <property type="project" value="UniProtKB-UniRule"/>
</dbReference>
<dbReference type="InterPro" id="IPR036688">
    <property type="entry name" value="MoeA_C_domain_IV_sf"/>
</dbReference>
<comment type="catalytic activity">
    <reaction evidence="6">
        <text>adenylyl-molybdopterin + molybdate = Mo-molybdopterin + AMP + H(+)</text>
        <dbReference type="Rhea" id="RHEA:35047"/>
        <dbReference type="ChEBI" id="CHEBI:15378"/>
        <dbReference type="ChEBI" id="CHEBI:36264"/>
        <dbReference type="ChEBI" id="CHEBI:62727"/>
        <dbReference type="ChEBI" id="CHEBI:71302"/>
        <dbReference type="ChEBI" id="CHEBI:456215"/>
        <dbReference type="EC" id="2.10.1.1"/>
    </reaction>
</comment>
<dbReference type="GO" id="GO:0005829">
    <property type="term" value="C:cytosol"/>
    <property type="evidence" value="ECO:0007669"/>
    <property type="project" value="TreeGrafter"/>
</dbReference>
<feature type="domain" description="MoaB/Mog" evidence="8">
    <location>
        <begin position="173"/>
        <end position="310"/>
    </location>
</feature>
<keyword evidence="7" id="KW-0460">Magnesium</keyword>
<evidence type="ECO:0000256" key="5">
    <source>
        <dbReference type="ARBA" id="ARBA00022505"/>
    </source>
</evidence>
<dbReference type="InterPro" id="IPR036135">
    <property type="entry name" value="MoeA_linker/N_sf"/>
</dbReference>
<name>A0A0J9BWX0_9FIRM</name>
<evidence type="ECO:0000256" key="3">
    <source>
        <dbReference type="ARBA" id="ARBA00013269"/>
    </source>
</evidence>
<keyword evidence="7" id="KW-0501">Molybdenum cofactor biosynthesis</keyword>
<sequence length="403" mass="43522">MRDTYGTEPVRDEMFSILETYIPWKGRTEQVQIWDGDGRIVAEDLRAGYSLPNRPTSAFDGIAVRFSDFTSGIPDTSAWKGGTDYVFSNTGVAIPDAFDTVIAIEDVVMEAGGALHLLSCPQTWGEYVTPVGSQIKKGEILAHKGEMLHPALLGVLAGAGYRSVPVYVRPRVLFLPTGDELVPFGGGVPTGSNTESNSVMLWAMIRRFGGQPSVSRILEDDPDVIKDALLCGIRQADLVIIGAGSSKGSKDFTMDVLDSIGTVIVRELGVAPGKHCSLTMVEGVPVMGIPGPPGGAQLISEYYIKAAIELLVTGKIRPVPWVSAVLDGDIPSRPIDFMQGMELSVHKGIFHGVPWPVSGRTRAECRNDLKAICYCPKGRRFTKGETVKVELPLAEIPVQRQEV</sequence>
<proteinExistence type="inferred from homology"/>
<dbReference type="PANTHER" id="PTHR10192">
    <property type="entry name" value="MOLYBDOPTERIN BIOSYNTHESIS PROTEIN"/>
    <property type="match status" value="1"/>
</dbReference>
<dbReference type="RefSeq" id="WP_048930619.1">
    <property type="nucleotide sequence ID" value="NZ_KQ235881.1"/>
</dbReference>
<keyword evidence="7" id="KW-0808">Transferase</keyword>
<dbReference type="PANTHER" id="PTHR10192:SF5">
    <property type="entry name" value="GEPHYRIN"/>
    <property type="match status" value="1"/>
</dbReference>
<evidence type="ECO:0000256" key="2">
    <source>
        <dbReference type="ARBA" id="ARBA00010763"/>
    </source>
</evidence>
<dbReference type="SUPFAM" id="SSF63882">
    <property type="entry name" value="MoeA N-terminal region -like"/>
    <property type="match status" value="1"/>
</dbReference>
<evidence type="ECO:0000259" key="8">
    <source>
        <dbReference type="SMART" id="SM00852"/>
    </source>
</evidence>
<dbReference type="CDD" id="cd00887">
    <property type="entry name" value="MoeA"/>
    <property type="match status" value="1"/>
</dbReference>
<dbReference type="AlphaFoldDB" id="A0A0J9BWX0"/>
<comment type="similarity">
    <text evidence="2 7">Belongs to the MoeA family.</text>
</comment>
<protein>
    <recommendedName>
        <fullName evidence="4 7">Molybdopterin molybdenumtransferase</fullName>
        <ecNumber evidence="3 7">2.10.1.1</ecNumber>
    </recommendedName>
</protein>
<keyword evidence="7" id="KW-0479">Metal-binding</keyword>
<dbReference type="InterPro" id="IPR038987">
    <property type="entry name" value="MoeA-like"/>
</dbReference>
<dbReference type="EMBL" id="ADLK01000029">
    <property type="protein sequence ID" value="KMW16651.1"/>
    <property type="molecule type" value="Genomic_DNA"/>
</dbReference>
<evidence type="ECO:0000256" key="6">
    <source>
        <dbReference type="ARBA" id="ARBA00047317"/>
    </source>
</evidence>
<dbReference type="Gene3D" id="3.40.980.10">
    <property type="entry name" value="MoaB/Mog-like domain"/>
    <property type="match status" value="1"/>
</dbReference>
<comment type="cofactor">
    <cofactor evidence="7">
        <name>Mg(2+)</name>
        <dbReference type="ChEBI" id="CHEBI:18420"/>
    </cofactor>
</comment>